<sequence length="84" mass="8341">MTQPPSPGAGPVPGSRPAHITVNGVREPHAAATLAALLVARDIDPAARGIAVALDGRVVPRAAWAETPVAPGATVEIVQARPGG</sequence>
<dbReference type="EMBL" id="UWOC01000186">
    <property type="protein sequence ID" value="VCU11016.1"/>
    <property type="molecule type" value="Genomic_DNA"/>
</dbReference>
<reference evidence="3" key="1">
    <citation type="submission" date="2018-10" db="EMBL/GenBank/DDBJ databases">
        <authorList>
            <person name="Peiro R."/>
            <person name="Begona"/>
            <person name="Cbmso G."/>
            <person name="Lopez M."/>
            <person name="Gonzalez S."/>
            <person name="Sacristan E."/>
            <person name="Castillo E."/>
        </authorList>
    </citation>
    <scope>NUCLEOTIDE SEQUENCE [LARGE SCALE GENOMIC DNA]</scope>
</reference>
<accession>A0A447D0E5</accession>
<feature type="region of interest" description="Disordered" evidence="1">
    <location>
        <begin position="1"/>
        <end position="20"/>
    </location>
</feature>
<protein>
    <recommendedName>
        <fullName evidence="4">Thiamine biosynthesis protein ThiS</fullName>
    </recommendedName>
</protein>
<organism evidence="2 3">
    <name type="scientific">Rhodoplanes serenus</name>
    <dbReference type="NCBI Taxonomy" id="200615"/>
    <lineage>
        <taxon>Bacteria</taxon>
        <taxon>Pseudomonadati</taxon>
        <taxon>Pseudomonadota</taxon>
        <taxon>Alphaproteobacteria</taxon>
        <taxon>Hyphomicrobiales</taxon>
        <taxon>Nitrobacteraceae</taxon>
        <taxon>Rhodoplanes</taxon>
    </lineage>
</organism>
<dbReference type="SUPFAM" id="SSF54285">
    <property type="entry name" value="MoaD/ThiS"/>
    <property type="match status" value="1"/>
</dbReference>
<dbReference type="InterPro" id="IPR010035">
    <property type="entry name" value="Thi_S"/>
</dbReference>
<evidence type="ECO:0000313" key="2">
    <source>
        <dbReference type="EMBL" id="VCU11016.1"/>
    </source>
</evidence>
<dbReference type="InterPro" id="IPR003749">
    <property type="entry name" value="ThiS/MoaD-like"/>
</dbReference>
<dbReference type="NCBIfam" id="TIGR01683">
    <property type="entry name" value="thiS"/>
    <property type="match status" value="1"/>
</dbReference>
<feature type="compositionally biased region" description="Pro residues" evidence="1">
    <location>
        <begin position="1"/>
        <end position="10"/>
    </location>
</feature>
<gene>
    <name evidence="2" type="ORF">RHODGE_RHODGE_04220</name>
</gene>
<keyword evidence="3" id="KW-1185">Reference proteome</keyword>
<dbReference type="CDD" id="cd00565">
    <property type="entry name" value="Ubl_ThiS"/>
    <property type="match status" value="1"/>
</dbReference>
<comment type="caution">
    <text evidence="2">The sequence shown here is derived from an EMBL/GenBank/DDBJ whole genome shotgun (WGS) entry which is preliminary data.</text>
</comment>
<evidence type="ECO:0000256" key="1">
    <source>
        <dbReference type="SAM" id="MobiDB-lite"/>
    </source>
</evidence>
<dbReference type="OrthoDB" id="197113at2"/>
<dbReference type="Pfam" id="PF02597">
    <property type="entry name" value="ThiS"/>
    <property type="match status" value="1"/>
</dbReference>
<dbReference type="AlphaFoldDB" id="A0A447D0E5"/>
<dbReference type="Proteomes" id="UP000289200">
    <property type="component" value="Unassembled WGS sequence"/>
</dbReference>
<dbReference type="InterPro" id="IPR012675">
    <property type="entry name" value="Beta-grasp_dom_sf"/>
</dbReference>
<proteinExistence type="predicted"/>
<name>A0A447D0E5_9BRAD</name>
<dbReference type="RefSeq" id="WP_129611049.1">
    <property type="nucleotide sequence ID" value="NZ_UWOC01000186.1"/>
</dbReference>
<evidence type="ECO:0000313" key="3">
    <source>
        <dbReference type="Proteomes" id="UP000289200"/>
    </source>
</evidence>
<evidence type="ECO:0008006" key="4">
    <source>
        <dbReference type="Google" id="ProtNLM"/>
    </source>
</evidence>
<dbReference type="InterPro" id="IPR016155">
    <property type="entry name" value="Mopterin_synth/thiamin_S_b"/>
</dbReference>
<dbReference type="Gene3D" id="3.10.20.30">
    <property type="match status" value="1"/>
</dbReference>